<reference evidence="2" key="1">
    <citation type="submission" date="2020-05" db="UniProtKB">
        <authorList>
            <consortium name="EnsemblMetazoa"/>
        </authorList>
    </citation>
    <scope>IDENTIFICATION</scope>
    <source>
        <strain evidence="2">BB02</strain>
    </source>
</reference>
<dbReference type="EnsemblMetazoa" id="BGLB026442-RA">
    <property type="protein sequence ID" value="BGLB026442-PA"/>
    <property type="gene ID" value="BGLB026442"/>
</dbReference>
<dbReference type="AlphaFoldDB" id="A0A2C9L2T2"/>
<evidence type="ECO:0000313" key="2">
    <source>
        <dbReference type="EnsemblMetazoa" id="BGLB026442-PA"/>
    </source>
</evidence>
<dbReference type="SMART" id="SM00209">
    <property type="entry name" value="TSP1"/>
    <property type="match status" value="1"/>
</dbReference>
<proteinExistence type="predicted"/>
<dbReference type="FunFam" id="2.20.100.10:FF:000001">
    <property type="entry name" value="semaphorin-5A isoform X1"/>
    <property type="match status" value="1"/>
</dbReference>
<evidence type="ECO:0000256" key="1">
    <source>
        <dbReference type="ARBA" id="ARBA00023157"/>
    </source>
</evidence>
<dbReference type="KEGG" id="bgt:106055565"/>
<dbReference type="InterPro" id="IPR000884">
    <property type="entry name" value="TSP1_rpt"/>
</dbReference>
<dbReference type="VEuPathDB" id="VectorBase:BGLB026442"/>
<dbReference type="VEuPathDB" id="VectorBase:BGLAX_044255"/>
<protein>
    <submittedName>
        <fullName evidence="2">Uncharacterized protein</fullName>
    </submittedName>
</protein>
<name>A0A2C9L2T2_BIOGL</name>
<dbReference type="PROSITE" id="PS50092">
    <property type="entry name" value="TSP1"/>
    <property type="match status" value="1"/>
</dbReference>
<dbReference type="STRING" id="6526.A0A2C9L2T2"/>
<sequence length="337" mass="37688">MGFDNRALQLFASDKRPFGCYVYGVAYQEAFLRPAGFISSPINKCTRLMVSMEPGDLIDNDCDGRVDEEVANERDDDHDAHVDEDLMFLTEAELTKLLLEEERREKELGIVHGGWGEWSMWQCTANCPSPIKIRTRLCDSPTPNNGGRQCAGDASESQDSDCYRKQICPEACGFNEFGFNCEGNCTYKCGDDCYERINGDCPTPSHGGDFCLGLDTDYRAYTCFSKITCQEDCPPFRWELNCTASCENCIDDCNKFTGSCSRCKKGFKLPLSACLTICSPNEYGENCEGNCLTKCGENCYDGVEGICSVHGGWTDWENWQCTSSCKVSDEIRKSCKF</sequence>
<dbReference type="Proteomes" id="UP000076420">
    <property type="component" value="Unassembled WGS sequence"/>
</dbReference>
<dbReference type="SUPFAM" id="SSF82895">
    <property type="entry name" value="TSP-1 type 1 repeat"/>
    <property type="match status" value="1"/>
</dbReference>
<organism evidence="2 3">
    <name type="scientific">Biomphalaria glabrata</name>
    <name type="common">Bloodfluke planorb</name>
    <name type="synonym">Freshwater snail</name>
    <dbReference type="NCBI Taxonomy" id="6526"/>
    <lineage>
        <taxon>Eukaryota</taxon>
        <taxon>Metazoa</taxon>
        <taxon>Spiralia</taxon>
        <taxon>Lophotrochozoa</taxon>
        <taxon>Mollusca</taxon>
        <taxon>Gastropoda</taxon>
        <taxon>Heterobranchia</taxon>
        <taxon>Euthyneura</taxon>
        <taxon>Panpulmonata</taxon>
        <taxon>Hygrophila</taxon>
        <taxon>Lymnaeoidea</taxon>
        <taxon>Planorbidae</taxon>
        <taxon>Biomphalaria</taxon>
    </lineage>
</organism>
<dbReference type="InterPro" id="IPR036383">
    <property type="entry name" value="TSP1_rpt_sf"/>
</dbReference>
<accession>A0A2C9L2T2</accession>
<keyword evidence="1" id="KW-1015">Disulfide bond</keyword>
<evidence type="ECO:0000313" key="3">
    <source>
        <dbReference type="Proteomes" id="UP000076420"/>
    </source>
</evidence>
<gene>
    <name evidence="2" type="primary">106055565</name>
</gene>
<dbReference type="Gene3D" id="2.20.100.10">
    <property type="entry name" value="Thrombospondin type-1 (TSP1) repeat"/>
    <property type="match status" value="1"/>
</dbReference>